<sequence length="283" mass="32712">MEPRFEQFIRERQYLTNVTPATIEWYRRCLKWLPSECPGQADLVAVVVRMREKGLTAAGANSVVRCINAYLHWTTGSERKCGAGCIHPRVQRLREPHLVMPTFSDVQVKRLLAWKAKGKYQRRLQLLVLLLLDTGCRISEALSLRVCDVDMDNLLLTLDGKGRKQRVVPFSFELRKVLFRYIGEFARKPECLLFACRSETTWSRRNALRDVKALCKDLGFVPPRRTLHAFRHSFAVNYLRRGGSVFHLQKVLGHSSLEMTRRYANLVTADLQAMHERVSLLSK</sequence>
<evidence type="ECO:0000313" key="6">
    <source>
        <dbReference type="Proteomes" id="UP000199024"/>
    </source>
</evidence>
<organism evidence="5 6">
    <name type="scientific">Granulicella pectinivorans</name>
    <dbReference type="NCBI Taxonomy" id="474950"/>
    <lineage>
        <taxon>Bacteria</taxon>
        <taxon>Pseudomonadati</taxon>
        <taxon>Acidobacteriota</taxon>
        <taxon>Terriglobia</taxon>
        <taxon>Terriglobales</taxon>
        <taxon>Acidobacteriaceae</taxon>
        <taxon>Granulicella</taxon>
    </lineage>
</organism>
<reference evidence="5 6" key="1">
    <citation type="submission" date="2016-10" db="EMBL/GenBank/DDBJ databases">
        <authorList>
            <person name="de Groot N.N."/>
        </authorList>
    </citation>
    <scope>NUCLEOTIDE SEQUENCE [LARGE SCALE GENOMIC DNA]</scope>
    <source>
        <strain evidence="5 6">DSM 21001</strain>
    </source>
</reference>
<dbReference type="InterPro" id="IPR002104">
    <property type="entry name" value="Integrase_catalytic"/>
</dbReference>
<feature type="domain" description="Tyr recombinase" evidence="4">
    <location>
        <begin position="97"/>
        <end position="276"/>
    </location>
</feature>
<name>A0A1I6LW83_9BACT</name>
<dbReference type="Proteomes" id="UP000199024">
    <property type="component" value="Unassembled WGS sequence"/>
</dbReference>
<dbReference type="Gene3D" id="1.10.443.10">
    <property type="entry name" value="Intergrase catalytic core"/>
    <property type="match status" value="1"/>
</dbReference>
<dbReference type="InterPro" id="IPR050090">
    <property type="entry name" value="Tyrosine_recombinase_XerCD"/>
</dbReference>
<evidence type="ECO:0000256" key="2">
    <source>
        <dbReference type="ARBA" id="ARBA00023125"/>
    </source>
</evidence>
<dbReference type="GO" id="GO:0003677">
    <property type="term" value="F:DNA binding"/>
    <property type="evidence" value="ECO:0007669"/>
    <property type="project" value="UniProtKB-KW"/>
</dbReference>
<keyword evidence="2" id="KW-0238">DNA-binding</keyword>
<dbReference type="AlphaFoldDB" id="A0A1I6LW83"/>
<comment type="similarity">
    <text evidence="1">Belongs to the 'phage' integrase family.</text>
</comment>
<dbReference type="CDD" id="cd00397">
    <property type="entry name" value="DNA_BRE_C"/>
    <property type="match status" value="1"/>
</dbReference>
<dbReference type="EMBL" id="FOZL01000001">
    <property type="protein sequence ID" value="SFS07689.1"/>
    <property type="molecule type" value="Genomic_DNA"/>
</dbReference>
<dbReference type="STRING" id="474950.SAMN05421771_1374"/>
<keyword evidence="6" id="KW-1185">Reference proteome</keyword>
<dbReference type="PROSITE" id="PS51898">
    <property type="entry name" value="TYR_RECOMBINASE"/>
    <property type="match status" value="1"/>
</dbReference>
<gene>
    <name evidence="5" type="ORF">SAMN05421771_1374</name>
</gene>
<evidence type="ECO:0000256" key="3">
    <source>
        <dbReference type="ARBA" id="ARBA00023172"/>
    </source>
</evidence>
<dbReference type="InterPro" id="IPR013762">
    <property type="entry name" value="Integrase-like_cat_sf"/>
</dbReference>
<dbReference type="PANTHER" id="PTHR30349:SF41">
    <property type="entry name" value="INTEGRASE_RECOMBINASE PROTEIN MJ0367-RELATED"/>
    <property type="match status" value="1"/>
</dbReference>
<evidence type="ECO:0000256" key="1">
    <source>
        <dbReference type="ARBA" id="ARBA00008857"/>
    </source>
</evidence>
<dbReference type="PANTHER" id="PTHR30349">
    <property type="entry name" value="PHAGE INTEGRASE-RELATED"/>
    <property type="match status" value="1"/>
</dbReference>
<dbReference type="InterPro" id="IPR011010">
    <property type="entry name" value="DNA_brk_join_enz"/>
</dbReference>
<evidence type="ECO:0000259" key="4">
    <source>
        <dbReference type="PROSITE" id="PS51898"/>
    </source>
</evidence>
<keyword evidence="3" id="KW-0233">DNA recombination</keyword>
<dbReference type="GO" id="GO:0006310">
    <property type="term" value="P:DNA recombination"/>
    <property type="evidence" value="ECO:0007669"/>
    <property type="project" value="UniProtKB-KW"/>
</dbReference>
<evidence type="ECO:0000313" key="5">
    <source>
        <dbReference type="EMBL" id="SFS07689.1"/>
    </source>
</evidence>
<proteinExistence type="inferred from homology"/>
<protein>
    <submittedName>
        <fullName evidence="5">Integrase/recombinase XerD</fullName>
    </submittedName>
</protein>
<dbReference type="Pfam" id="PF00589">
    <property type="entry name" value="Phage_integrase"/>
    <property type="match status" value="1"/>
</dbReference>
<accession>A0A1I6LW83</accession>
<dbReference type="GO" id="GO:0015074">
    <property type="term" value="P:DNA integration"/>
    <property type="evidence" value="ECO:0007669"/>
    <property type="project" value="InterPro"/>
</dbReference>
<dbReference type="SUPFAM" id="SSF56349">
    <property type="entry name" value="DNA breaking-rejoining enzymes"/>
    <property type="match status" value="1"/>
</dbReference>